<name>E1QJ07_DESB2</name>
<organism evidence="1 2">
    <name type="scientific">Desulfarculus baarsii (strain ATCC 33931 / DSM 2075 / LMG 7858 / VKM B-1802 / 2st14)</name>
    <dbReference type="NCBI Taxonomy" id="644282"/>
    <lineage>
        <taxon>Bacteria</taxon>
        <taxon>Pseudomonadati</taxon>
        <taxon>Thermodesulfobacteriota</taxon>
        <taxon>Desulfarculia</taxon>
        <taxon>Desulfarculales</taxon>
        <taxon>Desulfarculaceae</taxon>
        <taxon>Desulfarculus</taxon>
    </lineage>
</organism>
<protein>
    <submittedName>
        <fullName evidence="1">Uncharacterized protein</fullName>
    </submittedName>
</protein>
<dbReference type="Proteomes" id="UP000009047">
    <property type="component" value="Chromosome"/>
</dbReference>
<sequence length="64" mass="6775">MNHNPAWTTCPHLSAGTCPQLTILGGALFGGLTARPELNQDLALEKLTQACASCSFSPPQREHA</sequence>
<evidence type="ECO:0000313" key="1">
    <source>
        <dbReference type="EMBL" id="ADK85550.1"/>
    </source>
</evidence>
<dbReference type="RefSeq" id="WP_013258991.1">
    <property type="nucleotide sequence ID" value="NC_014365.1"/>
</dbReference>
<dbReference type="EMBL" id="CP002085">
    <property type="protein sequence ID" value="ADK85550.1"/>
    <property type="molecule type" value="Genomic_DNA"/>
</dbReference>
<proteinExistence type="predicted"/>
<dbReference type="KEGG" id="dbr:Deba_2186"/>
<accession>E1QJ07</accession>
<dbReference type="AlphaFoldDB" id="E1QJ07"/>
<dbReference type="HOGENOM" id="CLU_2860365_0_0_7"/>
<reference evidence="1 2" key="1">
    <citation type="journal article" date="2010" name="Stand. Genomic Sci.">
        <title>Complete genome sequence of Desulfarculus baarsii type strain (2st14).</title>
        <authorList>
            <person name="Sun H."/>
            <person name="Spring S."/>
            <person name="Lapidus A."/>
            <person name="Davenport K."/>
            <person name="Del Rio T.G."/>
            <person name="Tice H."/>
            <person name="Nolan M."/>
            <person name="Copeland A."/>
            <person name="Cheng J.F."/>
            <person name="Lucas S."/>
            <person name="Tapia R."/>
            <person name="Goodwin L."/>
            <person name="Pitluck S."/>
            <person name="Ivanova N."/>
            <person name="Pagani I."/>
            <person name="Mavromatis K."/>
            <person name="Ovchinnikova G."/>
            <person name="Pati A."/>
            <person name="Chen A."/>
            <person name="Palaniappan K."/>
            <person name="Hauser L."/>
            <person name="Chang Y.J."/>
            <person name="Jeffries C.D."/>
            <person name="Detter J.C."/>
            <person name="Han C."/>
            <person name="Rohde M."/>
            <person name="Brambilla E."/>
            <person name="Goker M."/>
            <person name="Woyke T."/>
            <person name="Bristow J."/>
            <person name="Eisen J.A."/>
            <person name="Markowitz V."/>
            <person name="Hugenholtz P."/>
            <person name="Kyrpides N.C."/>
            <person name="Klenk H.P."/>
            <person name="Land M."/>
        </authorList>
    </citation>
    <scope>NUCLEOTIDE SEQUENCE [LARGE SCALE GENOMIC DNA]</scope>
    <source>
        <strain evidence="2">ATCC 33931 / DSM 2075 / LMG 7858 / VKM B-1802 / 2st14</strain>
    </source>
</reference>
<dbReference type="STRING" id="644282.Deba_2186"/>
<keyword evidence="2" id="KW-1185">Reference proteome</keyword>
<evidence type="ECO:0000313" key="2">
    <source>
        <dbReference type="Proteomes" id="UP000009047"/>
    </source>
</evidence>
<gene>
    <name evidence="1" type="ordered locus">Deba_2186</name>
</gene>